<evidence type="ECO:0000256" key="2">
    <source>
        <dbReference type="ARBA" id="ARBA00023306"/>
    </source>
</evidence>
<comment type="caution">
    <text evidence="4">The sequence shown here is derived from an EMBL/GenBank/DDBJ whole genome shotgun (WGS) entry which is preliminary data.</text>
</comment>
<dbReference type="PANTHER" id="PTHR33142">
    <property type="entry name" value="CYCLIN-DEPENDENT PROTEIN KINASE INHIBITOR SMR13"/>
    <property type="match status" value="1"/>
</dbReference>
<dbReference type="Proteomes" id="UP001457282">
    <property type="component" value="Unassembled WGS sequence"/>
</dbReference>
<sequence>MVVIIEMEGEAGYTTPKRMMKEEEAGYSTPKRRQYRIPGRSLPPPPPKKKPYFVGEKKPEPPKDGYFNSPDIEVFFAAITPSLA</sequence>
<dbReference type="PANTHER" id="PTHR33142:SF15">
    <property type="entry name" value="CYCLIN-DEPENDENT PROTEIN KINASE INHIBITOR SMR4"/>
    <property type="match status" value="1"/>
</dbReference>
<evidence type="ECO:0000256" key="1">
    <source>
        <dbReference type="ARBA" id="ARBA00023013"/>
    </source>
</evidence>
<keyword evidence="2" id="KW-0131">Cell cycle</keyword>
<name>A0AAW1XXD3_RUBAR</name>
<proteinExistence type="predicted"/>
<dbReference type="GO" id="GO:0004860">
    <property type="term" value="F:protein kinase inhibitor activity"/>
    <property type="evidence" value="ECO:0007669"/>
    <property type="project" value="UniProtKB-KW"/>
</dbReference>
<evidence type="ECO:0000256" key="3">
    <source>
        <dbReference type="SAM" id="MobiDB-lite"/>
    </source>
</evidence>
<dbReference type="GO" id="GO:0032875">
    <property type="term" value="P:regulation of DNA endoreduplication"/>
    <property type="evidence" value="ECO:0007669"/>
    <property type="project" value="InterPro"/>
</dbReference>
<gene>
    <name evidence="4" type="ORF">M0R45_017229</name>
</gene>
<evidence type="ECO:0000313" key="4">
    <source>
        <dbReference type="EMBL" id="KAK9940575.1"/>
    </source>
</evidence>
<dbReference type="GO" id="GO:0005634">
    <property type="term" value="C:nucleus"/>
    <property type="evidence" value="ECO:0007669"/>
    <property type="project" value="TreeGrafter"/>
</dbReference>
<reference evidence="4 5" key="1">
    <citation type="journal article" date="2023" name="G3 (Bethesda)">
        <title>A chromosome-length genome assembly and annotation of blackberry (Rubus argutus, cv. 'Hillquist').</title>
        <authorList>
            <person name="Bruna T."/>
            <person name="Aryal R."/>
            <person name="Dudchenko O."/>
            <person name="Sargent D.J."/>
            <person name="Mead D."/>
            <person name="Buti M."/>
            <person name="Cavallini A."/>
            <person name="Hytonen T."/>
            <person name="Andres J."/>
            <person name="Pham M."/>
            <person name="Weisz D."/>
            <person name="Mascagni F."/>
            <person name="Usai G."/>
            <person name="Natali L."/>
            <person name="Bassil N."/>
            <person name="Fernandez G.E."/>
            <person name="Lomsadze A."/>
            <person name="Armour M."/>
            <person name="Olukolu B."/>
            <person name="Poorten T."/>
            <person name="Britton C."/>
            <person name="Davik J."/>
            <person name="Ashrafi H."/>
            <person name="Aiden E.L."/>
            <person name="Borodovsky M."/>
            <person name="Worthington M."/>
        </authorList>
    </citation>
    <scope>NUCLEOTIDE SEQUENCE [LARGE SCALE GENOMIC DNA]</scope>
    <source>
        <strain evidence="4">PI 553951</strain>
    </source>
</reference>
<organism evidence="4 5">
    <name type="scientific">Rubus argutus</name>
    <name type="common">Southern blackberry</name>
    <dbReference type="NCBI Taxonomy" id="59490"/>
    <lineage>
        <taxon>Eukaryota</taxon>
        <taxon>Viridiplantae</taxon>
        <taxon>Streptophyta</taxon>
        <taxon>Embryophyta</taxon>
        <taxon>Tracheophyta</taxon>
        <taxon>Spermatophyta</taxon>
        <taxon>Magnoliopsida</taxon>
        <taxon>eudicotyledons</taxon>
        <taxon>Gunneridae</taxon>
        <taxon>Pentapetalae</taxon>
        <taxon>rosids</taxon>
        <taxon>fabids</taxon>
        <taxon>Rosales</taxon>
        <taxon>Rosaceae</taxon>
        <taxon>Rosoideae</taxon>
        <taxon>Rosoideae incertae sedis</taxon>
        <taxon>Rubus</taxon>
    </lineage>
</organism>
<dbReference type="EMBL" id="JBEDUW010000003">
    <property type="protein sequence ID" value="KAK9940575.1"/>
    <property type="molecule type" value="Genomic_DNA"/>
</dbReference>
<dbReference type="InterPro" id="IPR040389">
    <property type="entry name" value="SMR"/>
</dbReference>
<evidence type="ECO:0000313" key="5">
    <source>
        <dbReference type="Proteomes" id="UP001457282"/>
    </source>
</evidence>
<keyword evidence="5" id="KW-1185">Reference proteome</keyword>
<accession>A0AAW1XXD3</accession>
<keyword evidence="1" id="KW-0649">Protein kinase inhibitor</keyword>
<feature type="region of interest" description="Disordered" evidence="3">
    <location>
        <begin position="15"/>
        <end position="66"/>
    </location>
</feature>
<dbReference type="AlphaFoldDB" id="A0AAW1XXD3"/>
<protein>
    <submittedName>
        <fullName evidence="4">Uncharacterized protein</fullName>
    </submittedName>
</protein>